<dbReference type="SMART" id="SM00241">
    <property type="entry name" value="ZP"/>
    <property type="match status" value="1"/>
</dbReference>
<dbReference type="Gene3D" id="2.60.40.3210">
    <property type="entry name" value="Zona pellucida, ZP-N domain"/>
    <property type="match status" value="1"/>
</dbReference>
<proteinExistence type="predicted"/>
<evidence type="ECO:0000256" key="3">
    <source>
        <dbReference type="SAM" id="SignalP"/>
    </source>
</evidence>
<feature type="region of interest" description="Disordered" evidence="2">
    <location>
        <begin position="603"/>
        <end position="625"/>
    </location>
</feature>
<keyword evidence="6" id="KW-1185">Reference proteome</keyword>
<feature type="domain" description="ZP" evidence="4">
    <location>
        <begin position="86"/>
        <end position="323"/>
    </location>
</feature>
<dbReference type="InterPro" id="IPR001507">
    <property type="entry name" value="ZP_dom"/>
</dbReference>
<dbReference type="Pfam" id="PF00100">
    <property type="entry name" value="Zona_pellucida"/>
    <property type="match status" value="1"/>
</dbReference>
<dbReference type="Pfam" id="PF23344">
    <property type="entry name" value="ZP-N"/>
    <property type="match status" value="1"/>
</dbReference>
<organism evidence="5 6">
    <name type="scientific">Ameca splendens</name>
    <dbReference type="NCBI Taxonomy" id="208324"/>
    <lineage>
        <taxon>Eukaryota</taxon>
        <taxon>Metazoa</taxon>
        <taxon>Chordata</taxon>
        <taxon>Craniata</taxon>
        <taxon>Vertebrata</taxon>
        <taxon>Euteleostomi</taxon>
        <taxon>Actinopterygii</taxon>
        <taxon>Neopterygii</taxon>
        <taxon>Teleostei</taxon>
        <taxon>Neoteleostei</taxon>
        <taxon>Acanthomorphata</taxon>
        <taxon>Ovalentaria</taxon>
        <taxon>Atherinomorphae</taxon>
        <taxon>Cyprinodontiformes</taxon>
        <taxon>Goodeidae</taxon>
        <taxon>Ameca</taxon>
    </lineage>
</organism>
<feature type="signal peptide" evidence="3">
    <location>
        <begin position="1"/>
        <end position="20"/>
    </location>
</feature>
<sequence>MGTVQGLLCICLWHIIAVQSFWRPEDAMFPQDFQEPFDNNWLFPSERNLDFPSFDTIFSSLLKWTPDLHMLAEFPPTMNVPRVQVFCDDTKLTLLVDKKVFGLTLTAEEIQLGNGCYSNEEEPDQLVFIYNLDQCGTTPVLQNGLQVFTNSLHLNLKRTPATLWQTLPSIQVSCIPKRFYPDRNFISEPPLTVKKFHIQAMKPSWTGTAESNVYQRGLVVRLQVSAEAKPGQQLSIHSCFVSASPEPQARPRHTVILNKGCASSLGSPHTVALFAATNRADVVNFMLNTSYLISELYVHCSVVLSDLGVNLASKSCNYNMTSSRWEELSGNAEVCACCSSKCKGPSIKNLPDDTKGVVSIGPLIIGDDWESTPALPDSKPLDASGSSLPTTMRAVTPGLGKDRIVSAVASLTQGELQSYPQGVLVVRQEPTARLTLWLPGEVPGDNLISHSDLLGQDGNSGQAVTTMHENSLNVTTNETDQSVSESKSPSSQWDMKLVTLVDGFQTPEQENEIIHFQTKSRYGKSWNSDTEATQPDFAIPTGINVNLMLVEKSKVVAPDATEEEIQRKWSPGDLSASPEMQMDVPVEPDVDVQPIHTKLEFSKSADGSKRLSYEEEVKQQERSDIKDLKPRLMGLRSTFLDLLRRMDKEE</sequence>
<dbReference type="PROSITE" id="PS51034">
    <property type="entry name" value="ZP_2"/>
    <property type="match status" value="1"/>
</dbReference>
<evidence type="ECO:0000313" key="6">
    <source>
        <dbReference type="Proteomes" id="UP001469553"/>
    </source>
</evidence>
<protein>
    <recommendedName>
        <fullName evidence="4">ZP domain-containing protein</fullName>
    </recommendedName>
</protein>
<keyword evidence="1" id="KW-1015">Disulfide bond</keyword>
<evidence type="ECO:0000256" key="1">
    <source>
        <dbReference type="ARBA" id="ARBA00023157"/>
    </source>
</evidence>
<reference evidence="5 6" key="1">
    <citation type="submission" date="2021-06" db="EMBL/GenBank/DDBJ databases">
        <authorList>
            <person name="Palmer J.M."/>
        </authorList>
    </citation>
    <scope>NUCLEOTIDE SEQUENCE [LARGE SCALE GENOMIC DNA]</scope>
    <source>
        <strain evidence="5 6">AS_MEX2019</strain>
        <tissue evidence="5">Muscle</tissue>
    </source>
</reference>
<name>A0ABV0ZB75_9TELE</name>
<dbReference type="InterPro" id="IPR042235">
    <property type="entry name" value="ZP-C_dom"/>
</dbReference>
<evidence type="ECO:0000256" key="2">
    <source>
        <dbReference type="SAM" id="MobiDB-lite"/>
    </source>
</evidence>
<accession>A0ABV0ZB75</accession>
<keyword evidence="3" id="KW-0732">Signal</keyword>
<dbReference type="Gene3D" id="2.60.40.4100">
    <property type="entry name" value="Zona pellucida, ZP-C domain"/>
    <property type="match status" value="1"/>
</dbReference>
<dbReference type="Proteomes" id="UP001469553">
    <property type="component" value="Unassembled WGS sequence"/>
</dbReference>
<evidence type="ECO:0000259" key="4">
    <source>
        <dbReference type="PROSITE" id="PS51034"/>
    </source>
</evidence>
<dbReference type="EMBL" id="JAHRIP010057571">
    <property type="protein sequence ID" value="MEQ2303355.1"/>
    <property type="molecule type" value="Genomic_DNA"/>
</dbReference>
<comment type="caution">
    <text evidence="5">The sequence shown here is derived from an EMBL/GenBank/DDBJ whole genome shotgun (WGS) entry which is preliminary data.</text>
</comment>
<dbReference type="PANTHER" id="PTHR11576">
    <property type="entry name" value="ZONA PELLUCIDA SPERM-BINDING PROTEIN 3"/>
    <property type="match status" value="1"/>
</dbReference>
<dbReference type="PANTHER" id="PTHR11576:SF18">
    <property type="entry name" value="ZONA PELLUCIDA PROTEIN C"/>
    <property type="match status" value="1"/>
</dbReference>
<evidence type="ECO:0000313" key="5">
    <source>
        <dbReference type="EMBL" id="MEQ2303355.1"/>
    </source>
</evidence>
<gene>
    <name evidence="5" type="ORF">AMECASPLE_015937</name>
</gene>
<feature type="chain" id="PRO_5047457813" description="ZP domain-containing protein" evidence="3">
    <location>
        <begin position="21"/>
        <end position="650"/>
    </location>
</feature>
<dbReference type="InterPro" id="IPR055356">
    <property type="entry name" value="ZP-N"/>
</dbReference>
<dbReference type="InterPro" id="IPR055355">
    <property type="entry name" value="ZP-C"/>
</dbReference>